<name>A0A4Y2RYE2_ARAVE</name>
<keyword evidence="2" id="KW-1185">Reference proteome</keyword>
<organism evidence="1 2">
    <name type="scientific">Araneus ventricosus</name>
    <name type="common">Orbweaver spider</name>
    <name type="synonym">Epeira ventricosa</name>
    <dbReference type="NCBI Taxonomy" id="182803"/>
    <lineage>
        <taxon>Eukaryota</taxon>
        <taxon>Metazoa</taxon>
        <taxon>Ecdysozoa</taxon>
        <taxon>Arthropoda</taxon>
        <taxon>Chelicerata</taxon>
        <taxon>Arachnida</taxon>
        <taxon>Araneae</taxon>
        <taxon>Araneomorphae</taxon>
        <taxon>Entelegynae</taxon>
        <taxon>Araneoidea</taxon>
        <taxon>Araneidae</taxon>
        <taxon>Araneus</taxon>
    </lineage>
</organism>
<sequence>MLLNNSRILSPHIKLPFEIHLSALHFISVIQDVFAKKRQFVETLSLQEYNNYVKEWKQEQKKIVKPLSKEREPVQVVTQQVEVDNQITIAVEELALVDALLEKARNIRMKNKETKDCTNKSQTFVDSSASKSSKLELQHKMRVHKDTKESSGDKKVIPRSKSTLISSTAKAAIVPRSKSASAYQVTKDMDKVPKKNETATKMNSTKNKCPNKRNEQRTFDKCNSAVLSNQDLKDLKKLFSDRNDCDRKANDKLLCIENCSSPLSSDCFQFSNHQNCFPTYRTFQNELKRTCMSKSCFKLHPGVIWYPYLSAKNKNYLCSVKRFDSFDSFKKTMEILQKIQETIVWIDILNFIGEALSKLQLLDKNDENVVRVCSYLSGICRKDLQRAPLLDLC</sequence>
<gene>
    <name evidence="1" type="ORF">AVEN_15105_1</name>
</gene>
<proteinExistence type="predicted"/>
<reference evidence="1 2" key="1">
    <citation type="journal article" date="2019" name="Sci. Rep.">
        <title>Orb-weaving spider Araneus ventricosus genome elucidates the spidroin gene catalogue.</title>
        <authorList>
            <person name="Kono N."/>
            <person name="Nakamura H."/>
            <person name="Ohtoshi R."/>
            <person name="Moran D.A.P."/>
            <person name="Shinohara A."/>
            <person name="Yoshida Y."/>
            <person name="Fujiwara M."/>
            <person name="Mori M."/>
            <person name="Tomita M."/>
            <person name="Arakawa K."/>
        </authorList>
    </citation>
    <scope>NUCLEOTIDE SEQUENCE [LARGE SCALE GENOMIC DNA]</scope>
</reference>
<evidence type="ECO:0000313" key="1">
    <source>
        <dbReference type="EMBL" id="GBN80723.1"/>
    </source>
</evidence>
<accession>A0A4Y2RYE2</accession>
<dbReference type="EMBL" id="BGPR01019004">
    <property type="protein sequence ID" value="GBN80723.1"/>
    <property type="molecule type" value="Genomic_DNA"/>
</dbReference>
<protein>
    <submittedName>
        <fullName evidence="1">Uncharacterized protein</fullName>
    </submittedName>
</protein>
<dbReference type="OrthoDB" id="6432074at2759"/>
<dbReference type="AlphaFoldDB" id="A0A4Y2RYE2"/>
<dbReference type="Proteomes" id="UP000499080">
    <property type="component" value="Unassembled WGS sequence"/>
</dbReference>
<evidence type="ECO:0000313" key="2">
    <source>
        <dbReference type="Proteomes" id="UP000499080"/>
    </source>
</evidence>
<comment type="caution">
    <text evidence="1">The sequence shown here is derived from an EMBL/GenBank/DDBJ whole genome shotgun (WGS) entry which is preliminary data.</text>
</comment>